<evidence type="ECO:0000256" key="1">
    <source>
        <dbReference type="ARBA" id="ARBA00004651"/>
    </source>
</evidence>
<evidence type="ECO:0000256" key="4">
    <source>
        <dbReference type="ARBA" id="ARBA00022692"/>
    </source>
</evidence>
<feature type="transmembrane region" description="Helical" evidence="7">
    <location>
        <begin position="96"/>
        <end position="117"/>
    </location>
</feature>
<dbReference type="EMBL" id="JAUSVO010000005">
    <property type="protein sequence ID" value="MDQ0439457.1"/>
    <property type="molecule type" value="Genomic_DNA"/>
</dbReference>
<evidence type="ECO:0000256" key="7">
    <source>
        <dbReference type="SAM" id="Phobius"/>
    </source>
</evidence>
<protein>
    <submittedName>
        <fullName evidence="8">Integral membrane protein (TIGR00698 family)</fullName>
    </submittedName>
</protein>
<feature type="transmembrane region" description="Helical" evidence="7">
    <location>
        <begin position="71"/>
        <end position="90"/>
    </location>
</feature>
<keyword evidence="6 7" id="KW-0472">Membrane</keyword>
<feature type="transmembrane region" description="Helical" evidence="7">
    <location>
        <begin position="283"/>
        <end position="306"/>
    </location>
</feature>
<feature type="transmembrane region" description="Helical" evidence="7">
    <location>
        <begin position="158"/>
        <end position="180"/>
    </location>
</feature>
<keyword evidence="9" id="KW-1185">Reference proteome</keyword>
<evidence type="ECO:0000256" key="6">
    <source>
        <dbReference type="ARBA" id="ARBA00023136"/>
    </source>
</evidence>
<reference evidence="8 9" key="1">
    <citation type="submission" date="2023-07" db="EMBL/GenBank/DDBJ databases">
        <title>Genomic Encyclopedia of Type Strains, Phase IV (KMG-IV): sequencing the most valuable type-strain genomes for metagenomic binning, comparative biology and taxonomic classification.</title>
        <authorList>
            <person name="Goeker M."/>
        </authorList>
    </citation>
    <scope>NUCLEOTIDE SEQUENCE [LARGE SCALE GENOMIC DNA]</scope>
    <source>
        <strain evidence="8 9">B6-8</strain>
    </source>
</reference>
<feature type="transmembrane region" description="Helical" evidence="7">
    <location>
        <begin position="129"/>
        <end position="152"/>
    </location>
</feature>
<evidence type="ECO:0000256" key="3">
    <source>
        <dbReference type="ARBA" id="ARBA00022475"/>
    </source>
</evidence>
<feature type="transmembrane region" description="Helical" evidence="7">
    <location>
        <begin position="12"/>
        <end position="32"/>
    </location>
</feature>
<keyword evidence="3" id="KW-1003">Cell membrane</keyword>
<evidence type="ECO:0000313" key="8">
    <source>
        <dbReference type="EMBL" id="MDQ0439457.1"/>
    </source>
</evidence>
<evidence type="ECO:0000313" key="9">
    <source>
        <dbReference type="Proteomes" id="UP001241603"/>
    </source>
</evidence>
<dbReference type="Proteomes" id="UP001241603">
    <property type="component" value="Unassembled WGS sequence"/>
</dbReference>
<dbReference type="RefSeq" id="WP_266350335.1">
    <property type="nucleotide sequence ID" value="NZ_JAPKNG010000005.1"/>
</dbReference>
<organism evidence="8 9">
    <name type="scientific">Kaistia dalseonensis</name>
    <dbReference type="NCBI Taxonomy" id="410840"/>
    <lineage>
        <taxon>Bacteria</taxon>
        <taxon>Pseudomonadati</taxon>
        <taxon>Pseudomonadota</taxon>
        <taxon>Alphaproteobacteria</taxon>
        <taxon>Hyphomicrobiales</taxon>
        <taxon>Kaistiaceae</taxon>
        <taxon>Kaistia</taxon>
    </lineage>
</organism>
<dbReference type="InterPro" id="IPR018383">
    <property type="entry name" value="UPF0324_pro"/>
</dbReference>
<gene>
    <name evidence="8" type="ORF">QO014_003858</name>
</gene>
<feature type="transmembrane region" description="Helical" evidence="7">
    <location>
        <begin position="224"/>
        <end position="241"/>
    </location>
</feature>
<comment type="similarity">
    <text evidence="2">Belongs to the UPF0324 family.</text>
</comment>
<keyword evidence="5 7" id="KW-1133">Transmembrane helix</keyword>
<dbReference type="PANTHER" id="PTHR30106">
    <property type="entry name" value="INNER MEMBRANE PROTEIN YEIH-RELATED"/>
    <property type="match status" value="1"/>
</dbReference>
<sequence length="337" mass="34196">MPVSIVHRAKEYLPGLGLCGAVALAALLLQSIEARLFGRAWIEALVLAIILGAILRTVWRPAPAFKRGTDFSARILLEIAIVLLGASVDIDAIRAAGPALAVGVVAVVATAIATSYITGRTLGLPHRMALLVAAGNSICGNSAIAATAPVIGADADEVVSSIAFTAVLGVVTVLALPLLVPLLGLSAVQYGVLAGLTVYAVPQVLAATVPVAAQSVQIGTMVKLLRVLMLGPVVLALGMGNRSEGKLPPLHHLVPWFVVGFIVLGATRTAGLIPAAALPPIQAIASILTIIAMAALGLGVDIGAVLRSGRRILAAAFISLLILGAISLGLIALLHIP</sequence>
<evidence type="ECO:0000256" key="2">
    <source>
        <dbReference type="ARBA" id="ARBA00007977"/>
    </source>
</evidence>
<comment type="caution">
    <text evidence="8">The sequence shown here is derived from an EMBL/GenBank/DDBJ whole genome shotgun (WGS) entry which is preliminary data.</text>
</comment>
<feature type="transmembrane region" description="Helical" evidence="7">
    <location>
        <begin position="38"/>
        <end position="59"/>
    </location>
</feature>
<accession>A0ABU0HAW7</accession>
<dbReference type="Pfam" id="PF03601">
    <property type="entry name" value="Cons_hypoth698"/>
    <property type="match status" value="1"/>
</dbReference>
<comment type="subcellular location">
    <subcellularLocation>
        <location evidence="1">Cell membrane</location>
        <topology evidence="1">Multi-pass membrane protein</topology>
    </subcellularLocation>
</comment>
<feature type="transmembrane region" description="Helical" evidence="7">
    <location>
        <begin position="253"/>
        <end position="277"/>
    </location>
</feature>
<feature type="transmembrane region" description="Helical" evidence="7">
    <location>
        <begin position="313"/>
        <end position="336"/>
    </location>
</feature>
<feature type="transmembrane region" description="Helical" evidence="7">
    <location>
        <begin position="192"/>
        <end position="212"/>
    </location>
</feature>
<name>A0ABU0HAW7_9HYPH</name>
<evidence type="ECO:0000256" key="5">
    <source>
        <dbReference type="ARBA" id="ARBA00022989"/>
    </source>
</evidence>
<proteinExistence type="inferred from homology"/>
<dbReference type="PANTHER" id="PTHR30106:SF2">
    <property type="entry name" value="UPF0324 INNER MEMBRANE PROTEIN YEIH"/>
    <property type="match status" value="1"/>
</dbReference>
<keyword evidence="4 7" id="KW-0812">Transmembrane</keyword>